<keyword evidence="4" id="KW-1185">Reference proteome</keyword>
<dbReference type="RefSeq" id="WP_379900694.1">
    <property type="nucleotide sequence ID" value="NZ_JBHRTR010000027.1"/>
</dbReference>
<evidence type="ECO:0000313" key="3">
    <source>
        <dbReference type="EMBL" id="MFC3228000.1"/>
    </source>
</evidence>
<comment type="caution">
    <text evidence="3">The sequence shown here is derived from an EMBL/GenBank/DDBJ whole genome shotgun (WGS) entry which is preliminary data.</text>
</comment>
<sequence>MNAPAPLAGAPHATPQARRSFSTGEVEVLEIGDGPELVLLLHAAAQNPRAMAGLAKRLAGPHRRILVPHLGPPPGAARAGAAATHGNPIRAYAALASACLREVPAERRVLVGHSMGALTALLAAAEGAPHDRLVLYEPIVTAMLSADDPEDLALRKWDAEIVVHLEGRIAAGDPEPGVAGFVEAWNEIAWGRIPPPARARMVADAPELARLVRATSDFPLDRAMLAALPAPVTVLQGGASPPVTRRMSERLAAALPAATLQVLDGCGHMGPVLQADAVAESVEAMLAPATD</sequence>
<evidence type="ECO:0000259" key="2">
    <source>
        <dbReference type="Pfam" id="PF12697"/>
    </source>
</evidence>
<proteinExistence type="predicted"/>
<dbReference type="Pfam" id="PF12697">
    <property type="entry name" value="Abhydrolase_6"/>
    <property type="match status" value="1"/>
</dbReference>
<dbReference type="InterPro" id="IPR029058">
    <property type="entry name" value="AB_hydrolase_fold"/>
</dbReference>
<dbReference type="EMBL" id="JBHRTR010000027">
    <property type="protein sequence ID" value="MFC3228000.1"/>
    <property type="molecule type" value="Genomic_DNA"/>
</dbReference>
<evidence type="ECO:0000256" key="1">
    <source>
        <dbReference type="SAM" id="MobiDB-lite"/>
    </source>
</evidence>
<dbReference type="SUPFAM" id="SSF53474">
    <property type="entry name" value="alpha/beta-Hydrolases"/>
    <property type="match status" value="1"/>
</dbReference>
<dbReference type="Proteomes" id="UP001595528">
    <property type="component" value="Unassembled WGS sequence"/>
</dbReference>
<evidence type="ECO:0000313" key="4">
    <source>
        <dbReference type="Proteomes" id="UP001595528"/>
    </source>
</evidence>
<protein>
    <submittedName>
        <fullName evidence="3">Alpha/beta fold hydrolase</fullName>
    </submittedName>
</protein>
<dbReference type="GO" id="GO:0016787">
    <property type="term" value="F:hydrolase activity"/>
    <property type="evidence" value="ECO:0007669"/>
    <property type="project" value="UniProtKB-KW"/>
</dbReference>
<organism evidence="3 4">
    <name type="scientific">Marinibaculum pumilum</name>
    <dbReference type="NCBI Taxonomy" id="1766165"/>
    <lineage>
        <taxon>Bacteria</taxon>
        <taxon>Pseudomonadati</taxon>
        <taxon>Pseudomonadota</taxon>
        <taxon>Alphaproteobacteria</taxon>
        <taxon>Rhodospirillales</taxon>
        <taxon>Rhodospirillaceae</taxon>
        <taxon>Marinibaculum</taxon>
    </lineage>
</organism>
<gene>
    <name evidence="3" type="ORF">ACFOGJ_12200</name>
</gene>
<reference evidence="4" key="1">
    <citation type="journal article" date="2019" name="Int. J. Syst. Evol. Microbiol.">
        <title>The Global Catalogue of Microorganisms (GCM) 10K type strain sequencing project: providing services to taxonomists for standard genome sequencing and annotation.</title>
        <authorList>
            <consortium name="The Broad Institute Genomics Platform"/>
            <consortium name="The Broad Institute Genome Sequencing Center for Infectious Disease"/>
            <person name="Wu L."/>
            <person name="Ma J."/>
        </authorList>
    </citation>
    <scope>NUCLEOTIDE SEQUENCE [LARGE SCALE GENOMIC DNA]</scope>
    <source>
        <strain evidence="4">KCTC 42964</strain>
    </source>
</reference>
<feature type="region of interest" description="Disordered" evidence="1">
    <location>
        <begin position="1"/>
        <end position="21"/>
    </location>
</feature>
<feature type="domain" description="AB hydrolase-1" evidence="2">
    <location>
        <begin position="38"/>
        <end position="280"/>
    </location>
</feature>
<name>A0ABV7L0T6_9PROT</name>
<dbReference type="Gene3D" id="3.40.50.1820">
    <property type="entry name" value="alpha/beta hydrolase"/>
    <property type="match status" value="1"/>
</dbReference>
<accession>A0ABV7L0T6</accession>
<dbReference type="InterPro" id="IPR000073">
    <property type="entry name" value="AB_hydrolase_1"/>
</dbReference>
<keyword evidence="3" id="KW-0378">Hydrolase</keyword>